<feature type="region of interest" description="Disordered" evidence="2">
    <location>
        <begin position="1"/>
        <end position="31"/>
    </location>
</feature>
<dbReference type="PIRSF" id="PIRSF015730">
    <property type="entry name" value="TFAR19"/>
    <property type="match status" value="1"/>
</dbReference>
<evidence type="ECO:0000313" key="4">
    <source>
        <dbReference type="Proteomes" id="UP000799118"/>
    </source>
</evidence>
<evidence type="ECO:0000313" key="3">
    <source>
        <dbReference type="EMBL" id="KAE9395853.1"/>
    </source>
</evidence>
<feature type="compositionally biased region" description="Basic and acidic residues" evidence="2">
    <location>
        <begin position="21"/>
        <end position="31"/>
    </location>
</feature>
<name>A0A6A4HDT9_9AGAR</name>
<evidence type="ECO:0008006" key="5">
    <source>
        <dbReference type="Google" id="ProtNLM"/>
    </source>
</evidence>
<dbReference type="EMBL" id="ML769524">
    <property type="protein sequence ID" value="KAE9395853.1"/>
    <property type="molecule type" value="Genomic_DNA"/>
</dbReference>
<dbReference type="GO" id="GO:0005829">
    <property type="term" value="C:cytosol"/>
    <property type="evidence" value="ECO:0007669"/>
    <property type="project" value="TreeGrafter"/>
</dbReference>
<dbReference type="GO" id="GO:0005634">
    <property type="term" value="C:nucleus"/>
    <property type="evidence" value="ECO:0007669"/>
    <property type="project" value="TreeGrafter"/>
</dbReference>
<evidence type="ECO:0000256" key="1">
    <source>
        <dbReference type="ARBA" id="ARBA00010490"/>
    </source>
</evidence>
<dbReference type="PANTHER" id="PTHR10840">
    <property type="entry name" value="PROGRAMMED CELL DEATH PROTEIN 5"/>
    <property type="match status" value="1"/>
</dbReference>
<dbReference type="InterPro" id="IPR002836">
    <property type="entry name" value="PDCD5-like"/>
</dbReference>
<dbReference type="Pfam" id="PF01984">
    <property type="entry name" value="dsDNA_bind"/>
    <property type="match status" value="1"/>
</dbReference>
<dbReference type="InterPro" id="IPR036883">
    <property type="entry name" value="PDCD5-like_sf"/>
</dbReference>
<dbReference type="AlphaFoldDB" id="A0A6A4HDT9"/>
<comment type="similarity">
    <text evidence="1">Belongs to the PDCD5 family.</text>
</comment>
<dbReference type="GO" id="GO:0003677">
    <property type="term" value="F:DNA binding"/>
    <property type="evidence" value="ECO:0007669"/>
    <property type="project" value="InterPro"/>
</dbReference>
<keyword evidence="4" id="KW-1185">Reference proteome</keyword>
<dbReference type="Gene3D" id="1.10.8.140">
    <property type="entry name" value="PDCD5-like"/>
    <property type="match status" value="1"/>
</dbReference>
<dbReference type="PANTHER" id="PTHR10840:SF0">
    <property type="entry name" value="PROGRAMMED CELL DEATH PROTEIN 5"/>
    <property type="match status" value="1"/>
</dbReference>
<dbReference type="OrthoDB" id="10252486at2759"/>
<proteinExistence type="inferred from homology"/>
<organism evidence="3 4">
    <name type="scientific">Gymnopus androsaceus JB14</name>
    <dbReference type="NCBI Taxonomy" id="1447944"/>
    <lineage>
        <taxon>Eukaryota</taxon>
        <taxon>Fungi</taxon>
        <taxon>Dikarya</taxon>
        <taxon>Basidiomycota</taxon>
        <taxon>Agaricomycotina</taxon>
        <taxon>Agaricomycetes</taxon>
        <taxon>Agaricomycetidae</taxon>
        <taxon>Agaricales</taxon>
        <taxon>Marasmiineae</taxon>
        <taxon>Omphalotaceae</taxon>
        <taxon>Gymnopus</taxon>
    </lineage>
</organism>
<gene>
    <name evidence="3" type="ORF">BT96DRAFT_825681</name>
</gene>
<reference evidence="3" key="1">
    <citation type="journal article" date="2019" name="Environ. Microbiol.">
        <title>Fungal ecological strategies reflected in gene transcription - a case study of two litter decomposers.</title>
        <authorList>
            <person name="Barbi F."/>
            <person name="Kohler A."/>
            <person name="Barry K."/>
            <person name="Baskaran P."/>
            <person name="Daum C."/>
            <person name="Fauchery L."/>
            <person name="Ihrmark K."/>
            <person name="Kuo A."/>
            <person name="LaButti K."/>
            <person name="Lipzen A."/>
            <person name="Morin E."/>
            <person name="Grigoriev I.V."/>
            <person name="Henrissat B."/>
            <person name="Lindahl B."/>
            <person name="Martin F."/>
        </authorList>
    </citation>
    <scope>NUCLEOTIDE SEQUENCE</scope>
    <source>
        <strain evidence="3">JB14</strain>
    </source>
</reference>
<dbReference type="Proteomes" id="UP000799118">
    <property type="component" value="Unassembled WGS sequence"/>
</dbReference>
<sequence>MILSQIPDGAQGQSGQNPQDEAAKKAQEEQMRRDMMATVLDTGARERLSRISLVSPERSKQIEMILLRMAQGGQLKGRVSENQLIELLDQMESAQGGQTSAKKPTIVFQRRKDFDDDFDF</sequence>
<protein>
    <recommendedName>
        <fullName evidence="5">DNA-binding TFAR19-related protein</fullName>
    </recommendedName>
</protein>
<accession>A0A6A4HDT9</accession>
<dbReference type="SUPFAM" id="SSF46950">
    <property type="entry name" value="Double-stranded DNA-binding domain"/>
    <property type="match status" value="1"/>
</dbReference>
<evidence type="ECO:0000256" key="2">
    <source>
        <dbReference type="SAM" id="MobiDB-lite"/>
    </source>
</evidence>